<evidence type="ECO:0008006" key="3">
    <source>
        <dbReference type="Google" id="ProtNLM"/>
    </source>
</evidence>
<accession>K2R1X4</accession>
<evidence type="ECO:0000313" key="2">
    <source>
        <dbReference type="Proteomes" id="UP000007360"/>
    </source>
</evidence>
<protein>
    <recommendedName>
        <fullName evidence="3">Nucleoside 2-deoxyribosyltransferase</fullName>
    </recommendedName>
</protein>
<evidence type="ECO:0000313" key="1">
    <source>
        <dbReference type="EMBL" id="EKF86528.1"/>
    </source>
</evidence>
<sequence>MQAKTVIYPAAALFNGRETYFNSVLVEKLEKLGYKTNFPQRDGFEFGNLKEVLSGMVPAGQINSAVSTVIYYLDMGVLLKGSDVILANLDEPLDEGMVVEASYGKLMGKFVIGIRTDTRSPYGSPDDDYGAMHFFPAFQTHRFISHYMPSRTPQERETQIDDLALKIHDIVMEAKVSHQEILPDYASYNPNLKPVFEGADILFHDIDDIHSSNGLETIASRYIENKKKLEEIMPRILDKSI</sequence>
<dbReference type="RefSeq" id="WP_004029919.1">
    <property type="nucleotide sequence ID" value="NZ_AMPO01000002.1"/>
</dbReference>
<proteinExistence type="predicted"/>
<dbReference type="Gene3D" id="3.40.50.450">
    <property type="match status" value="1"/>
</dbReference>
<dbReference type="Proteomes" id="UP000007360">
    <property type="component" value="Unassembled WGS sequence"/>
</dbReference>
<comment type="caution">
    <text evidence="1">The sequence shown here is derived from an EMBL/GenBank/DDBJ whole genome shotgun (WGS) entry which is preliminary data.</text>
</comment>
<dbReference type="SUPFAM" id="SSF52309">
    <property type="entry name" value="N-(deoxy)ribosyltransferase-like"/>
    <property type="match status" value="1"/>
</dbReference>
<dbReference type="AlphaFoldDB" id="K2R1X4"/>
<gene>
    <name evidence="1" type="ORF">A994_03558</name>
</gene>
<name>K2R1X4_METFP</name>
<dbReference type="EMBL" id="AMPO01000002">
    <property type="protein sequence ID" value="EKF86528.1"/>
    <property type="molecule type" value="Genomic_DNA"/>
</dbReference>
<dbReference type="OrthoDB" id="240616at2157"/>
<reference evidence="1 2" key="1">
    <citation type="journal article" date="2012" name="J. Bacteriol.">
        <title>Draft genome sequence of Methanobacterium formicicum DSM 3637, an archaebacterium isolated from the methane producer amoeba Pelomyxa palustris.</title>
        <authorList>
            <person name="Gutierrez G."/>
        </authorList>
    </citation>
    <scope>NUCLEOTIDE SEQUENCE [LARGE SCALE GENOMIC DNA]</scope>
    <source>
        <strain evidence="2">DSM 3637 / PP1</strain>
    </source>
</reference>
<keyword evidence="2" id="KW-1185">Reference proteome</keyword>
<dbReference type="PATRIC" id="fig|1204725.3.peg.717"/>
<organism evidence="1 2">
    <name type="scientific">Methanobacterium formicicum (strain DSM 3637 / PP1)</name>
    <dbReference type="NCBI Taxonomy" id="1204725"/>
    <lineage>
        <taxon>Archaea</taxon>
        <taxon>Methanobacteriati</taxon>
        <taxon>Methanobacteriota</taxon>
        <taxon>Methanomada group</taxon>
        <taxon>Methanobacteria</taxon>
        <taxon>Methanobacteriales</taxon>
        <taxon>Methanobacteriaceae</taxon>
        <taxon>Methanobacterium</taxon>
    </lineage>
</organism>